<dbReference type="PANTHER" id="PTHR24177:SF412">
    <property type="entry name" value="OS06G0285941 PROTEIN"/>
    <property type="match status" value="1"/>
</dbReference>
<dbReference type="InterPro" id="IPR026961">
    <property type="entry name" value="PGG_dom"/>
</dbReference>
<dbReference type="Gramene" id="TKW20988">
    <property type="protein sequence ID" value="TKW20988"/>
    <property type="gene ID" value="SEVIR_4G191500v2"/>
</dbReference>
<dbReference type="Pfam" id="PF13962">
    <property type="entry name" value="PGG"/>
    <property type="match status" value="1"/>
</dbReference>
<feature type="transmembrane region" description="Helical" evidence="1">
    <location>
        <begin position="304"/>
        <end position="323"/>
    </location>
</feature>
<feature type="transmembrane region" description="Helical" evidence="1">
    <location>
        <begin position="273"/>
        <end position="292"/>
    </location>
</feature>
<dbReference type="Proteomes" id="UP000298652">
    <property type="component" value="Chromosome 4"/>
</dbReference>
<organism evidence="3 4">
    <name type="scientific">Setaria viridis</name>
    <name type="common">Green bristlegrass</name>
    <name type="synonym">Setaria italica subsp. viridis</name>
    <dbReference type="NCBI Taxonomy" id="4556"/>
    <lineage>
        <taxon>Eukaryota</taxon>
        <taxon>Viridiplantae</taxon>
        <taxon>Streptophyta</taxon>
        <taxon>Embryophyta</taxon>
        <taxon>Tracheophyta</taxon>
        <taxon>Spermatophyta</taxon>
        <taxon>Magnoliopsida</taxon>
        <taxon>Liliopsida</taxon>
        <taxon>Poales</taxon>
        <taxon>Poaceae</taxon>
        <taxon>PACMAD clade</taxon>
        <taxon>Panicoideae</taxon>
        <taxon>Panicodae</taxon>
        <taxon>Paniceae</taxon>
        <taxon>Cenchrinae</taxon>
        <taxon>Setaria</taxon>
    </lineage>
</organism>
<dbReference type="AlphaFoldDB" id="A0A4U6UWL4"/>
<dbReference type="PANTHER" id="PTHR24177">
    <property type="entry name" value="CASKIN"/>
    <property type="match status" value="1"/>
</dbReference>
<evidence type="ECO:0000259" key="2">
    <source>
        <dbReference type="Pfam" id="PF13962"/>
    </source>
</evidence>
<keyword evidence="1" id="KW-1133">Transmembrane helix</keyword>
<proteinExistence type="predicted"/>
<evidence type="ECO:0000313" key="4">
    <source>
        <dbReference type="Proteomes" id="UP000298652"/>
    </source>
</evidence>
<protein>
    <recommendedName>
        <fullName evidence="2">PGG domain-containing protein</fullName>
    </recommendedName>
</protein>
<keyword evidence="1" id="KW-0472">Membrane</keyword>
<dbReference type="EMBL" id="CM016555">
    <property type="protein sequence ID" value="TKW20988.1"/>
    <property type="molecule type" value="Genomic_DNA"/>
</dbReference>
<feature type="transmembrane region" description="Helical" evidence="1">
    <location>
        <begin position="329"/>
        <end position="355"/>
    </location>
</feature>
<keyword evidence="1" id="KW-0812">Transmembrane</keyword>
<gene>
    <name evidence="3" type="ORF">SEVIR_4G191500v2</name>
</gene>
<evidence type="ECO:0000313" key="3">
    <source>
        <dbReference type="EMBL" id="TKW20988.1"/>
    </source>
</evidence>
<keyword evidence="4" id="KW-1185">Reference proteome</keyword>
<reference evidence="3" key="1">
    <citation type="submission" date="2019-03" db="EMBL/GenBank/DDBJ databases">
        <title>WGS assembly of Setaria viridis.</title>
        <authorList>
            <person name="Huang P."/>
            <person name="Jenkins J."/>
            <person name="Grimwood J."/>
            <person name="Barry K."/>
            <person name="Healey A."/>
            <person name="Mamidi S."/>
            <person name="Sreedasyam A."/>
            <person name="Shu S."/>
            <person name="Feldman M."/>
            <person name="Wu J."/>
            <person name="Yu Y."/>
            <person name="Chen C."/>
            <person name="Johnson J."/>
            <person name="Rokhsar D."/>
            <person name="Baxter I."/>
            <person name="Schmutz J."/>
            <person name="Brutnell T."/>
            <person name="Kellogg E."/>
        </authorList>
    </citation>
    <scope>NUCLEOTIDE SEQUENCE [LARGE SCALE GENOMIC DNA]</scope>
</reference>
<accession>A0A4U6UWL4</accession>
<feature type="domain" description="PGG" evidence="2">
    <location>
        <begin position="216"/>
        <end position="328"/>
    </location>
</feature>
<dbReference type="GO" id="GO:0016020">
    <property type="term" value="C:membrane"/>
    <property type="evidence" value="ECO:0007669"/>
    <property type="project" value="TreeGrafter"/>
</dbReference>
<sequence>MRGRYRRSPTARRRSTRSGSIMFIGRKWSDPVRRMKMQTLALFFLAMLARRTEDQWLGRSLLFMHNVAQCRQKERWTRDSILPYERLCLLAMETMPTRTLTGRRIDQVYINGHVHSCIDHLVSTRGLNLTPQMSCPINVVDEAEQGRAISVTDAPPGATEIRATGQRGIPVLIAPLQGQSDGGRARGATAQEMGMGFQGFLLLERKDDDDPDAQRKKWFKEMRGWLMVLATVAASVTYQAGLNPPGGFWQDDDDGHHAGNPVLRDRHWSRYMIFYYFNATAFVTSLVIMVLLMSERFYHTEAKVVALMLTTFVDLISLISAYIAGTTRFFSSCIYIIVIACVAFAGVIYIGEVMAELCRFVMRRMPCMLRLVQSKWFPAPAEVVRNLQPREERSQTRTAATSNQRRAACSACCASAPSVEG</sequence>
<evidence type="ECO:0000256" key="1">
    <source>
        <dbReference type="SAM" id="Phobius"/>
    </source>
</evidence>
<dbReference type="OMA" id="VEEMMGM"/>
<name>A0A4U6UWL4_SETVI</name>